<dbReference type="InterPro" id="IPR029068">
    <property type="entry name" value="Glyas_Bleomycin-R_OHBP_Dase"/>
</dbReference>
<dbReference type="PANTHER" id="PTHR33990">
    <property type="entry name" value="PROTEIN YJDN-RELATED"/>
    <property type="match status" value="1"/>
</dbReference>
<dbReference type="RefSeq" id="WP_253886784.1">
    <property type="nucleotide sequence ID" value="NZ_BAAAVB010000012.1"/>
</dbReference>
<keyword evidence="3" id="KW-1185">Reference proteome</keyword>
<dbReference type="SUPFAM" id="SSF54593">
    <property type="entry name" value="Glyoxalase/Bleomycin resistance protein/Dihydroxybiphenyl dioxygenase"/>
    <property type="match status" value="1"/>
</dbReference>
<evidence type="ECO:0000313" key="3">
    <source>
        <dbReference type="Proteomes" id="UP001205185"/>
    </source>
</evidence>
<dbReference type="EMBL" id="JAMTCO010000005">
    <property type="protein sequence ID" value="MCP2269817.1"/>
    <property type="molecule type" value="Genomic_DNA"/>
</dbReference>
<dbReference type="CDD" id="cd06588">
    <property type="entry name" value="PhnB_like"/>
    <property type="match status" value="1"/>
</dbReference>
<evidence type="ECO:0000259" key="1">
    <source>
        <dbReference type="Pfam" id="PF00903"/>
    </source>
</evidence>
<organism evidence="2 3">
    <name type="scientific">Actinokineospora diospyrosa</name>
    <dbReference type="NCBI Taxonomy" id="103728"/>
    <lineage>
        <taxon>Bacteria</taxon>
        <taxon>Bacillati</taxon>
        <taxon>Actinomycetota</taxon>
        <taxon>Actinomycetes</taxon>
        <taxon>Pseudonocardiales</taxon>
        <taxon>Pseudonocardiaceae</taxon>
        <taxon>Actinokineospora</taxon>
    </lineage>
</organism>
<sequence length="137" mass="15053">MSSRLNPYLNFPGTARAALEFYHGVFGGTLRVNTFGEFGAPDPDLADKIMHGQLETDQGYTIMAADFPPGMPNTPGNNITLSLSGEDADTLRGYWDELTAEGTVDTPLEKQMWGDEFGAFSDRFGINWLINITQPQT</sequence>
<proteinExistence type="predicted"/>
<protein>
    <submittedName>
        <fullName evidence="2">PhnB protein</fullName>
    </submittedName>
</protein>
<dbReference type="InterPro" id="IPR004360">
    <property type="entry name" value="Glyas_Fos-R_dOase_dom"/>
</dbReference>
<dbReference type="Gene3D" id="3.10.180.10">
    <property type="entry name" value="2,3-Dihydroxybiphenyl 1,2-Dioxygenase, domain 1"/>
    <property type="match status" value="1"/>
</dbReference>
<comment type="caution">
    <text evidence="2">The sequence shown here is derived from an EMBL/GenBank/DDBJ whole genome shotgun (WGS) entry which is preliminary data.</text>
</comment>
<dbReference type="PANTHER" id="PTHR33990:SF1">
    <property type="entry name" value="PROTEIN YJDN"/>
    <property type="match status" value="1"/>
</dbReference>
<dbReference type="Proteomes" id="UP001205185">
    <property type="component" value="Unassembled WGS sequence"/>
</dbReference>
<accession>A0ABT1IAZ7</accession>
<evidence type="ECO:0000313" key="2">
    <source>
        <dbReference type="EMBL" id="MCP2269817.1"/>
    </source>
</evidence>
<gene>
    <name evidence="2" type="ORF">LV75_002306</name>
</gene>
<reference evidence="2 3" key="1">
    <citation type="submission" date="2022-06" db="EMBL/GenBank/DDBJ databases">
        <title>Genomic Encyclopedia of Archaeal and Bacterial Type Strains, Phase II (KMG-II): from individual species to whole genera.</title>
        <authorList>
            <person name="Goeker M."/>
        </authorList>
    </citation>
    <scope>NUCLEOTIDE SEQUENCE [LARGE SCALE GENOMIC DNA]</scope>
    <source>
        <strain evidence="2 3">DSM 44255</strain>
    </source>
</reference>
<name>A0ABT1IAZ7_9PSEU</name>
<dbReference type="InterPro" id="IPR028973">
    <property type="entry name" value="PhnB-like"/>
</dbReference>
<feature type="domain" description="Glyoxalase/fosfomycin resistance/dioxygenase" evidence="1">
    <location>
        <begin position="11"/>
        <end position="128"/>
    </location>
</feature>
<dbReference type="Pfam" id="PF00903">
    <property type="entry name" value="Glyoxalase"/>
    <property type="match status" value="1"/>
</dbReference>